<feature type="transmembrane region" description="Helical" evidence="1">
    <location>
        <begin position="216"/>
        <end position="233"/>
    </location>
</feature>
<comment type="caution">
    <text evidence="2">The sequence shown here is derived from an EMBL/GenBank/DDBJ whole genome shotgun (WGS) entry which is preliminary data.</text>
</comment>
<keyword evidence="1" id="KW-1133">Transmembrane helix</keyword>
<dbReference type="EMBL" id="JBHSGB010000010">
    <property type="protein sequence ID" value="MFC4655963.1"/>
    <property type="molecule type" value="Genomic_DNA"/>
</dbReference>
<keyword evidence="3" id="KW-1185">Reference proteome</keyword>
<keyword evidence="1" id="KW-0472">Membrane</keyword>
<dbReference type="RefSeq" id="WP_377334556.1">
    <property type="nucleotide sequence ID" value="NZ_JBHSGB010000010.1"/>
</dbReference>
<accession>A0ABV9JNX1</accession>
<reference evidence="3" key="1">
    <citation type="journal article" date="2019" name="Int. J. Syst. Evol. Microbiol.">
        <title>The Global Catalogue of Microorganisms (GCM) 10K type strain sequencing project: providing services to taxonomists for standard genome sequencing and annotation.</title>
        <authorList>
            <consortium name="The Broad Institute Genomics Platform"/>
            <consortium name="The Broad Institute Genome Sequencing Center for Infectious Disease"/>
            <person name="Wu L."/>
            <person name="Ma J."/>
        </authorList>
    </citation>
    <scope>NUCLEOTIDE SEQUENCE [LARGE SCALE GENOMIC DNA]</scope>
    <source>
        <strain evidence="3">DT28</strain>
    </source>
</reference>
<feature type="transmembrane region" description="Helical" evidence="1">
    <location>
        <begin position="124"/>
        <end position="143"/>
    </location>
</feature>
<organism evidence="2 3">
    <name type="scientific">Rheinheimera marina</name>
    <dbReference type="NCBI Taxonomy" id="1774958"/>
    <lineage>
        <taxon>Bacteria</taxon>
        <taxon>Pseudomonadati</taxon>
        <taxon>Pseudomonadota</taxon>
        <taxon>Gammaproteobacteria</taxon>
        <taxon>Chromatiales</taxon>
        <taxon>Chromatiaceae</taxon>
        <taxon>Rheinheimera</taxon>
    </lineage>
</organism>
<evidence type="ECO:0000256" key="1">
    <source>
        <dbReference type="SAM" id="Phobius"/>
    </source>
</evidence>
<evidence type="ECO:0000313" key="2">
    <source>
        <dbReference type="EMBL" id="MFC4655963.1"/>
    </source>
</evidence>
<feature type="transmembrane region" description="Helical" evidence="1">
    <location>
        <begin position="245"/>
        <end position="264"/>
    </location>
</feature>
<gene>
    <name evidence="2" type="ORF">ACFO3I_13180</name>
</gene>
<sequence>MELLERYLSAVARELPESLRDEISRELKANLLDSAEQKEQELGRVLNGSEWAELLRQCGHPARVARQFVPVRPLVAADDMPLLWHVLAMVIGVIFVFEVVEASARLVFSDPNPFRFVFQLLADVIRQGCFVFAVIVISFWLAAQDGRSLSSRCAQLWEPSQLPKAEQSWRYIRLSDVFTDLATYIFVLVLTTMPVWMSDAQQQGLLLVFNSDAQLWLWFFSPVMALSVAFCFWQLQRRLWSKAMLTTAIAVNLSWLAMLVWLGLQYPLWQQPLLEARHEPLAGMLTQLQLERGLSWGLLVSSLFPGYEVLRDSLRLRQWD</sequence>
<dbReference type="Proteomes" id="UP001595962">
    <property type="component" value="Unassembled WGS sequence"/>
</dbReference>
<feature type="transmembrane region" description="Helical" evidence="1">
    <location>
        <begin position="177"/>
        <end position="196"/>
    </location>
</feature>
<evidence type="ECO:0000313" key="3">
    <source>
        <dbReference type="Proteomes" id="UP001595962"/>
    </source>
</evidence>
<proteinExistence type="predicted"/>
<keyword evidence="1" id="KW-0812">Transmembrane</keyword>
<feature type="transmembrane region" description="Helical" evidence="1">
    <location>
        <begin position="82"/>
        <end position="104"/>
    </location>
</feature>
<protein>
    <submittedName>
        <fullName evidence="2">Uncharacterized protein</fullName>
    </submittedName>
</protein>
<name>A0ABV9JNX1_9GAMM</name>